<dbReference type="InterPro" id="IPR059083">
    <property type="entry name" value="At5g19230_dom"/>
</dbReference>
<evidence type="ECO:0000259" key="1">
    <source>
        <dbReference type="Pfam" id="PF25884"/>
    </source>
</evidence>
<dbReference type="AlphaFoldDB" id="A0AAD6Q091"/>
<dbReference type="InterPro" id="IPR045285">
    <property type="entry name" value="At5g19230-like"/>
</dbReference>
<keyword evidence="3" id="KW-1185">Reference proteome</keyword>
<evidence type="ECO:0000313" key="3">
    <source>
        <dbReference type="Proteomes" id="UP001164929"/>
    </source>
</evidence>
<gene>
    <name evidence="2" type="ORF">NC653_030450</name>
</gene>
<feature type="domain" description="Uncharacterized GPI-anchored protein At5g19230-like" evidence="1">
    <location>
        <begin position="14"/>
        <end position="132"/>
    </location>
</feature>
<dbReference type="Proteomes" id="UP001164929">
    <property type="component" value="Chromosome 13"/>
</dbReference>
<comment type="caution">
    <text evidence="2">The sequence shown here is derived from an EMBL/GenBank/DDBJ whole genome shotgun (WGS) entry which is preliminary data.</text>
</comment>
<sequence length="167" mass="18163">MPSERQFTNIQDEEDDLLQGLNSYRLSLTLPALAKNKNAGCLADKIADKLEDQPCTAASPVQIESYPDLLSECGIDVNHTTEGVVLPACGPHLVPTLLLTNYTRTTYSKYINDSRFTGAGLGHEDDWMVVVLTTSTPGGDFAGAISLVSKIKKFSRISSYPPNILML</sequence>
<proteinExistence type="predicted"/>
<name>A0AAD6Q091_9ROSI</name>
<dbReference type="PANTHER" id="PTHR33976">
    <property type="entry name" value="OS07G0645000 PROTEIN"/>
    <property type="match status" value="1"/>
</dbReference>
<evidence type="ECO:0000313" key="2">
    <source>
        <dbReference type="EMBL" id="KAJ6974349.1"/>
    </source>
</evidence>
<accession>A0AAD6Q091</accession>
<dbReference type="PANTHER" id="PTHR33976:SF2">
    <property type="entry name" value="GLYCOPROTEIN MEMBRANE GPI-ANCHORED"/>
    <property type="match status" value="1"/>
</dbReference>
<protein>
    <recommendedName>
        <fullName evidence="1">Uncharacterized GPI-anchored protein At5g19230-like domain-containing protein</fullName>
    </recommendedName>
</protein>
<dbReference type="EMBL" id="JAQIZT010000013">
    <property type="protein sequence ID" value="KAJ6974349.1"/>
    <property type="molecule type" value="Genomic_DNA"/>
</dbReference>
<dbReference type="Pfam" id="PF25884">
    <property type="entry name" value="At5g19230"/>
    <property type="match status" value="1"/>
</dbReference>
<organism evidence="2 3">
    <name type="scientific">Populus alba x Populus x berolinensis</name>
    <dbReference type="NCBI Taxonomy" id="444605"/>
    <lineage>
        <taxon>Eukaryota</taxon>
        <taxon>Viridiplantae</taxon>
        <taxon>Streptophyta</taxon>
        <taxon>Embryophyta</taxon>
        <taxon>Tracheophyta</taxon>
        <taxon>Spermatophyta</taxon>
        <taxon>Magnoliopsida</taxon>
        <taxon>eudicotyledons</taxon>
        <taxon>Gunneridae</taxon>
        <taxon>Pentapetalae</taxon>
        <taxon>rosids</taxon>
        <taxon>fabids</taxon>
        <taxon>Malpighiales</taxon>
        <taxon>Salicaceae</taxon>
        <taxon>Saliceae</taxon>
        <taxon>Populus</taxon>
    </lineage>
</organism>
<reference evidence="2" key="1">
    <citation type="journal article" date="2023" name="Mol. Ecol. Resour.">
        <title>Chromosome-level genome assembly of a triploid poplar Populus alba 'Berolinensis'.</title>
        <authorList>
            <person name="Chen S."/>
            <person name="Yu Y."/>
            <person name="Wang X."/>
            <person name="Wang S."/>
            <person name="Zhang T."/>
            <person name="Zhou Y."/>
            <person name="He R."/>
            <person name="Meng N."/>
            <person name="Wang Y."/>
            <person name="Liu W."/>
            <person name="Liu Z."/>
            <person name="Liu J."/>
            <person name="Guo Q."/>
            <person name="Huang H."/>
            <person name="Sederoff R.R."/>
            <person name="Wang G."/>
            <person name="Qu G."/>
            <person name="Chen S."/>
        </authorList>
    </citation>
    <scope>NUCLEOTIDE SEQUENCE</scope>
    <source>
        <strain evidence="2">SC-2020</strain>
    </source>
</reference>